<dbReference type="InterPro" id="IPR002110">
    <property type="entry name" value="Ankyrin_rpt"/>
</dbReference>
<keyword evidence="1" id="KW-0040">ANK repeat</keyword>
<dbReference type="STRING" id="454286.A0A0J8QLC0"/>
<dbReference type="PANTHER" id="PTHR44167:SF24">
    <property type="entry name" value="SERINE_THREONINE-PROTEIN KINASE CHK2"/>
    <property type="match status" value="1"/>
</dbReference>
<dbReference type="EMBL" id="DS268129">
    <property type="protein sequence ID" value="KMU73206.1"/>
    <property type="molecule type" value="Genomic_DNA"/>
</dbReference>
<dbReference type="GO" id="GO:0005737">
    <property type="term" value="C:cytoplasm"/>
    <property type="evidence" value="ECO:0007669"/>
    <property type="project" value="TreeGrafter"/>
</dbReference>
<evidence type="ECO:0000313" key="4">
    <source>
        <dbReference type="Proteomes" id="UP000054559"/>
    </source>
</evidence>
<dbReference type="InterPro" id="IPR000719">
    <property type="entry name" value="Prot_kinase_dom"/>
</dbReference>
<dbReference type="Gene3D" id="1.25.40.20">
    <property type="entry name" value="Ankyrin repeat-containing domain"/>
    <property type="match status" value="1"/>
</dbReference>
<dbReference type="PROSITE" id="PS50088">
    <property type="entry name" value="ANK_REPEAT"/>
    <property type="match status" value="1"/>
</dbReference>
<feature type="repeat" description="ANK" evidence="1">
    <location>
        <begin position="527"/>
        <end position="551"/>
    </location>
</feature>
<dbReference type="GO" id="GO:0005634">
    <property type="term" value="C:nucleus"/>
    <property type="evidence" value="ECO:0007669"/>
    <property type="project" value="TreeGrafter"/>
</dbReference>
<sequence length="725" mass="79760">MSLGSQILSFRSNLADSLSIVQSNCGLGASSDPVEKITKPVPLFDFLRIASASGLRQYAQDFAEQGLMSARLGDGADYIVDKVKSRDGQIVVVKHVKAIASLDIGVTRSSSDESSQIRKVLREIKIATHPALKENANILQMKGFGWELAEAKGLQALHSNRIAHGDLKLENALVVSSASEHAALKITDFGLSVVLEDDAGLYEYLGTLCYRPPEVCQQAGDSSAAGLITGSSYRACDIYTCGLLLLEILIDGERYFGLAGQQVQLEERSAALQCLLQVADQKSVVLATIKSMVESCLHAEAGERPQIQEIVSRFGDVKGDGEMLGDQDVSPFTFSELSREESDGIVNMNQLFATLVGHELHDGFVHVAPWNIQELIAEGLRERTTLPNYKIALQACLELGICHYLGFGVDRDQRKVLQYMDHAAIKGSFEARRIRHRLHGAFSETMEPLNVQVELDDQEELQLQRILLAESAHREVNPFQVFDEVVQGDFRLQMGDEELTLHQAAYIGDLGLIREILKSTRDFQDDQGRTALFLAVQGGHLDAMEMLLELGDSDPSISDYDGHTALHMLVMLKITEVEAALSLMLRFYPGLDLDVFSSSILDASEHWCELWGAPLHWAVLAGNRAMTFCLVSVGAGNSLIKGNPLRNILIHNFSDSDYYIAKALVAVGTYKDDNEGWTLLQSAILGCRGSPLSSVCRMALDMIDISQDFRLRSTDYKKGWMGCIG</sequence>
<dbReference type="PROSITE" id="PS50297">
    <property type="entry name" value="ANK_REP_REGION"/>
    <property type="match status" value="1"/>
</dbReference>
<dbReference type="Gene3D" id="1.10.510.10">
    <property type="entry name" value="Transferase(Phosphotransferase) domain 1"/>
    <property type="match status" value="1"/>
</dbReference>
<dbReference type="Proteomes" id="UP000054559">
    <property type="component" value="Unassembled WGS sequence"/>
</dbReference>
<name>A0A0J8QLC0_COCIT</name>
<dbReference type="OrthoDB" id="626167at2759"/>
<evidence type="ECO:0000259" key="2">
    <source>
        <dbReference type="PROSITE" id="PS50011"/>
    </source>
</evidence>
<dbReference type="AlphaFoldDB" id="A0A0J8QLC0"/>
<dbReference type="SUPFAM" id="SSF56112">
    <property type="entry name" value="Protein kinase-like (PK-like)"/>
    <property type="match status" value="1"/>
</dbReference>
<organism evidence="3 4">
    <name type="scientific">Coccidioides immitis RMSCC 3703</name>
    <dbReference type="NCBI Taxonomy" id="454286"/>
    <lineage>
        <taxon>Eukaryota</taxon>
        <taxon>Fungi</taxon>
        <taxon>Dikarya</taxon>
        <taxon>Ascomycota</taxon>
        <taxon>Pezizomycotina</taxon>
        <taxon>Eurotiomycetes</taxon>
        <taxon>Eurotiomycetidae</taxon>
        <taxon>Onygenales</taxon>
        <taxon>Onygenaceae</taxon>
        <taxon>Coccidioides</taxon>
    </lineage>
</organism>
<dbReference type="SMART" id="SM00248">
    <property type="entry name" value="ANK"/>
    <property type="match status" value="4"/>
</dbReference>
<evidence type="ECO:0000256" key="1">
    <source>
        <dbReference type="PROSITE-ProRule" id="PRU00023"/>
    </source>
</evidence>
<dbReference type="GO" id="GO:0004674">
    <property type="term" value="F:protein serine/threonine kinase activity"/>
    <property type="evidence" value="ECO:0007669"/>
    <property type="project" value="TreeGrafter"/>
</dbReference>
<dbReference type="Pfam" id="PF12796">
    <property type="entry name" value="Ank_2"/>
    <property type="match status" value="1"/>
</dbReference>
<evidence type="ECO:0000313" key="3">
    <source>
        <dbReference type="EMBL" id="KMU73206.1"/>
    </source>
</evidence>
<dbReference type="PANTHER" id="PTHR44167">
    <property type="entry name" value="OVARIAN-SPECIFIC SERINE/THREONINE-PROTEIN KINASE LOK-RELATED"/>
    <property type="match status" value="1"/>
</dbReference>
<protein>
    <recommendedName>
        <fullName evidence="2">Protein kinase domain-containing protein</fullName>
    </recommendedName>
</protein>
<dbReference type="InterPro" id="IPR011009">
    <property type="entry name" value="Kinase-like_dom_sf"/>
</dbReference>
<dbReference type="Pfam" id="PF00069">
    <property type="entry name" value="Pkinase"/>
    <property type="match status" value="1"/>
</dbReference>
<dbReference type="SMART" id="SM00671">
    <property type="entry name" value="SEL1"/>
    <property type="match status" value="1"/>
</dbReference>
<proteinExistence type="predicted"/>
<dbReference type="GO" id="GO:0044773">
    <property type="term" value="P:mitotic DNA damage checkpoint signaling"/>
    <property type="evidence" value="ECO:0007669"/>
    <property type="project" value="TreeGrafter"/>
</dbReference>
<dbReference type="GO" id="GO:0005524">
    <property type="term" value="F:ATP binding"/>
    <property type="evidence" value="ECO:0007669"/>
    <property type="project" value="InterPro"/>
</dbReference>
<dbReference type="SMART" id="SM00220">
    <property type="entry name" value="S_TKc"/>
    <property type="match status" value="1"/>
</dbReference>
<feature type="domain" description="Protein kinase" evidence="2">
    <location>
        <begin position="1"/>
        <end position="333"/>
    </location>
</feature>
<accession>A0A0J8QLC0</accession>
<dbReference type="InterPro" id="IPR036770">
    <property type="entry name" value="Ankyrin_rpt-contain_sf"/>
</dbReference>
<reference evidence="4" key="1">
    <citation type="journal article" date="2010" name="Genome Res.">
        <title>Population genomic sequencing of Coccidioides fungi reveals recent hybridization and transposon control.</title>
        <authorList>
            <person name="Neafsey D.E."/>
            <person name="Barker B.M."/>
            <person name="Sharpton T.J."/>
            <person name="Stajich J.E."/>
            <person name="Park D.J."/>
            <person name="Whiston E."/>
            <person name="Hung C.-Y."/>
            <person name="McMahan C."/>
            <person name="White J."/>
            <person name="Sykes S."/>
            <person name="Heiman D."/>
            <person name="Young S."/>
            <person name="Zeng Q."/>
            <person name="Abouelleil A."/>
            <person name="Aftuck L."/>
            <person name="Bessette D."/>
            <person name="Brown A."/>
            <person name="FitzGerald M."/>
            <person name="Lui A."/>
            <person name="Macdonald J.P."/>
            <person name="Priest M."/>
            <person name="Orbach M.J."/>
            <person name="Galgiani J.N."/>
            <person name="Kirkland T.N."/>
            <person name="Cole G.T."/>
            <person name="Birren B.W."/>
            <person name="Henn M.R."/>
            <person name="Taylor J.W."/>
            <person name="Rounsley S.D."/>
        </authorList>
    </citation>
    <scope>NUCLEOTIDE SEQUENCE [LARGE SCALE GENOMIC DNA]</scope>
    <source>
        <strain evidence="4">RMSCC 3703</strain>
    </source>
</reference>
<dbReference type="PROSITE" id="PS50011">
    <property type="entry name" value="PROTEIN_KINASE_DOM"/>
    <property type="match status" value="1"/>
</dbReference>
<dbReference type="SUPFAM" id="SSF48403">
    <property type="entry name" value="Ankyrin repeat"/>
    <property type="match status" value="1"/>
</dbReference>
<dbReference type="InterPro" id="IPR006597">
    <property type="entry name" value="Sel1-like"/>
</dbReference>
<gene>
    <name evidence="3" type="ORF">CISG_03466</name>
</gene>